<protein>
    <recommendedName>
        <fullName evidence="2">Serine aminopeptidase S33 domain-containing protein</fullName>
    </recommendedName>
</protein>
<dbReference type="InterPro" id="IPR022742">
    <property type="entry name" value="Hydrolase_4"/>
</dbReference>
<feature type="region of interest" description="Disordered" evidence="1">
    <location>
        <begin position="21"/>
        <end position="63"/>
    </location>
</feature>
<dbReference type="AlphaFoldDB" id="A0A9P6W5G1"/>
<sequence length="484" mass="54377">MLPVRLPRPTRLQRSSLLLDHHAAPRPPPPHLSVAQRPVRHLPPRRNLHASRPTRALGFKLPEPSNEPLAGTVADGSGPPWLFLLQVLVGLPTALWAYKCLMLVLFQRRIIYLPSVPPGMRDEPVPHQTGELAVKEVHLQSTEPSRWLRRTVKLRGIEVEWRGGKVEAPAGPERRVVIVYLQGNAGTPLLRLPVFRKLLKPDPTTARSSQPRITVLAVAPRSYWLSDRTTPTERGVLADCRAAVTYAQERYGPNATYILYGHSLGGAAAVLLLRRQRDSSPQIAGVVLENPLPSIPYMVRALYPQKWLPYHYLGPFAFDKWDALSAIEQEEVVRGSGAGVRRRQRRRRLARLPPSLWIRSGRDEIIPHGANDGVEQMYARWMAAAEVAADLDLPATTAASGTNEAESNPGSPKQVRPPPPQADDDDHREVKPFTRDHVSTVGRARWIDIPHALHDTAYMEQRWREEIRRFVDELSLSSERKAES</sequence>
<dbReference type="Pfam" id="PF12146">
    <property type="entry name" value="Hydrolase_4"/>
    <property type="match status" value="1"/>
</dbReference>
<dbReference type="GO" id="GO:0016020">
    <property type="term" value="C:membrane"/>
    <property type="evidence" value="ECO:0007669"/>
    <property type="project" value="TreeGrafter"/>
</dbReference>
<evidence type="ECO:0000256" key="1">
    <source>
        <dbReference type="SAM" id="MobiDB-lite"/>
    </source>
</evidence>
<dbReference type="EMBL" id="PUHQ01000022">
    <property type="protein sequence ID" value="KAG0663092.1"/>
    <property type="molecule type" value="Genomic_DNA"/>
</dbReference>
<feature type="region of interest" description="Disordered" evidence="1">
    <location>
        <begin position="399"/>
        <end position="430"/>
    </location>
</feature>
<feature type="compositionally biased region" description="Basic residues" evidence="1">
    <location>
        <begin position="38"/>
        <end position="49"/>
    </location>
</feature>
<dbReference type="Proteomes" id="UP000777482">
    <property type="component" value="Unassembled WGS sequence"/>
</dbReference>
<dbReference type="OrthoDB" id="10249433at2759"/>
<dbReference type="Gene3D" id="3.40.50.1820">
    <property type="entry name" value="alpha/beta hydrolase"/>
    <property type="match status" value="1"/>
</dbReference>
<evidence type="ECO:0000313" key="4">
    <source>
        <dbReference type="Proteomes" id="UP000777482"/>
    </source>
</evidence>
<dbReference type="GO" id="GO:0008474">
    <property type="term" value="F:palmitoyl-(protein) hydrolase activity"/>
    <property type="evidence" value="ECO:0007669"/>
    <property type="project" value="TreeGrafter"/>
</dbReference>
<proteinExistence type="predicted"/>
<keyword evidence="4" id="KW-1185">Reference proteome</keyword>
<evidence type="ECO:0000313" key="3">
    <source>
        <dbReference type="EMBL" id="KAG0663092.1"/>
    </source>
</evidence>
<feature type="domain" description="Serine aminopeptidase S33" evidence="2">
    <location>
        <begin position="236"/>
        <end position="298"/>
    </location>
</feature>
<dbReference type="PANTHER" id="PTHR12277:SF64">
    <property type="entry name" value="SUPERFAMILY HYDROLASE, PUTATIVE (AFU_ORTHOLOGUE AFUA_3G01760)-RELATED"/>
    <property type="match status" value="1"/>
</dbReference>
<organism evidence="3 4">
    <name type="scientific">Rhodotorula mucilaginosa</name>
    <name type="common">Yeast</name>
    <name type="synonym">Rhodotorula rubra</name>
    <dbReference type="NCBI Taxonomy" id="5537"/>
    <lineage>
        <taxon>Eukaryota</taxon>
        <taxon>Fungi</taxon>
        <taxon>Dikarya</taxon>
        <taxon>Basidiomycota</taxon>
        <taxon>Pucciniomycotina</taxon>
        <taxon>Microbotryomycetes</taxon>
        <taxon>Sporidiobolales</taxon>
        <taxon>Sporidiobolaceae</taxon>
        <taxon>Rhodotorula</taxon>
    </lineage>
</organism>
<reference evidence="3 4" key="1">
    <citation type="submission" date="2020-11" db="EMBL/GenBank/DDBJ databases">
        <title>Kefir isolates.</title>
        <authorList>
            <person name="Marcisauskas S."/>
            <person name="Kim Y."/>
            <person name="Blasche S."/>
        </authorList>
    </citation>
    <scope>NUCLEOTIDE SEQUENCE [LARGE SCALE GENOMIC DNA]</scope>
    <source>
        <strain evidence="3 4">KR</strain>
    </source>
</reference>
<dbReference type="InterPro" id="IPR029058">
    <property type="entry name" value="AB_hydrolase_fold"/>
</dbReference>
<dbReference type="PANTHER" id="PTHR12277">
    <property type="entry name" value="ALPHA/BETA HYDROLASE DOMAIN-CONTAINING PROTEIN"/>
    <property type="match status" value="1"/>
</dbReference>
<feature type="compositionally biased region" description="Polar residues" evidence="1">
    <location>
        <begin position="400"/>
        <end position="411"/>
    </location>
</feature>
<evidence type="ECO:0000259" key="2">
    <source>
        <dbReference type="Pfam" id="PF12146"/>
    </source>
</evidence>
<dbReference type="SUPFAM" id="SSF53474">
    <property type="entry name" value="alpha/beta-Hydrolases"/>
    <property type="match status" value="1"/>
</dbReference>
<name>A0A9P6W5G1_RHOMI</name>
<comment type="caution">
    <text evidence="3">The sequence shown here is derived from an EMBL/GenBank/DDBJ whole genome shotgun (WGS) entry which is preliminary data.</text>
</comment>
<gene>
    <name evidence="3" type="ORF">C6P46_002935</name>
</gene>
<accession>A0A9P6W5G1</accession>